<dbReference type="InterPro" id="IPR036388">
    <property type="entry name" value="WH-like_DNA-bd_sf"/>
</dbReference>
<dbReference type="Pfam" id="PF04023">
    <property type="entry name" value="FeoA"/>
    <property type="match status" value="1"/>
</dbReference>
<dbReference type="InterPro" id="IPR022687">
    <property type="entry name" value="HTH_DTXR"/>
</dbReference>
<dbReference type="SUPFAM" id="SSF47979">
    <property type="entry name" value="Iron-dependent repressor protein, dimerization domain"/>
    <property type="match status" value="1"/>
</dbReference>
<dbReference type="InterPro" id="IPR038157">
    <property type="entry name" value="FeoA_core_dom"/>
</dbReference>
<name>A0A256IM28_9EURY</name>
<keyword evidence="11" id="KW-1185">Reference proteome</keyword>
<dbReference type="InterPro" id="IPR001367">
    <property type="entry name" value="Fe_dep_repressor"/>
</dbReference>
<dbReference type="SMART" id="SM00899">
    <property type="entry name" value="FeoA"/>
    <property type="match status" value="1"/>
</dbReference>
<comment type="caution">
    <text evidence="10">The sequence shown here is derived from an EMBL/GenBank/DDBJ whole genome shotgun (WGS) entry which is preliminary data.</text>
</comment>
<sequence length="234" mass="25981">MSPSPVIEDTLKTIYHLQQEAGPPVGTSAIADRLDKAQATVTSTLDRLEDQELITREPYQGCELTDKGRTVAVEVLRHHRLLETYLADHLDYPWEQVHEEADRLEHHISEEFERRLAETLENPRRDPHGDPIPGEDLEPPNQDPMTPLSACEVGDRVVITRVSDRNEDDLAYLADVGITPGTAVHIVDVAPFGMITLDVDGTEQAIPEEVATSIRVTSLNDVDDSVSVDHRGDA</sequence>
<evidence type="ECO:0000256" key="3">
    <source>
        <dbReference type="ARBA" id="ARBA00011738"/>
    </source>
</evidence>
<comment type="subcellular location">
    <subcellularLocation>
        <location evidence="1">Cytoplasm</location>
    </subcellularLocation>
</comment>
<dbReference type="InterPro" id="IPR007167">
    <property type="entry name" value="Fe-transptr_FeoA-like"/>
</dbReference>
<evidence type="ECO:0000313" key="10">
    <source>
        <dbReference type="EMBL" id="OYR57599.1"/>
    </source>
</evidence>
<dbReference type="InterPro" id="IPR022689">
    <property type="entry name" value="Iron_dep_repressor"/>
</dbReference>
<dbReference type="SUPFAM" id="SSF50037">
    <property type="entry name" value="C-terminal domain of transcriptional repressors"/>
    <property type="match status" value="1"/>
</dbReference>
<dbReference type="InterPro" id="IPR036390">
    <property type="entry name" value="WH_DNA-bd_sf"/>
</dbReference>
<dbReference type="GO" id="GO:0046983">
    <property type="term" value="F:protein dimerization activity"/>
    <property type="evidence" value="ECO:0007669"/>
    <property type="project" value="InterPro"/>
</dbReference>
<dbReference type="InterPro" id="IPR008988">
    <property type="entry name" value="Transcriptional_repressor_C"/>
</dbReference>
<dbReference type="AlphaFoldDB" id="A0A256IM28"/>
<dbReference type="InterPro" id="IPR050536">
    <property type="entry name" value="DtxR_MntR_Metal-Reg"/>
</dbReference>
<dbReference type="RefSeq" id="WP_094530880.1">
    <property type="nucleotide sequence ID" value="NZ_NHPJ01000059.1"/>
</dbReference>
<dbReference type="EMBL" id="NHPJ01000059">
    <property type="protein sequence ID" value="OYR57599.1"/>
    <property type="molecule type" value="Genomic_DNA"/>
</dbReference>
<reference evidence="10 11" key="1">
    <citation type="journal article" date="2014" name="Front. Microbiol.">
        <title>Population and genomic analysis of the genus Halorubrum.</title>
        <authorList>
            <person name="Fullmer M.S."/>
            <person name="Soucy S.M."/>
            <person name="Swithers K.S."/>
            <person name="Makkay A.M."/>
            <person name="Wheeler R."/>
            <person name="Ventosa A."/>
            <person name="Gogarten J.P."/>
            <person name="Papke R.T."/>
        </authorList>
    </citation>
    <scope>NUCLEOTIDE SEQUENCE [LARGE SCALE GENOMIC DNA]</scope>
    <source>
        <strain evidence="10 11">Cb34</strain>
    </source>
</reference>
<dbReference type="Pfam" id="PF01325">
    <property type="entry name" value="Fe_dep_repress"/>
    <property type="match status" value="1"/>
</dbReference>
<protein>
    <submittedName>
        <fullName evidence="10">DtxR family transcriptional regulator</fullName>
    </submittedName>
</protein>
<keyword evidence="7" id="KW-0804">Transcription</keyword>
<dbReference type="SMART" id="SM00529">
    <property type="entry name" value="HTH_DTXR"/>
    <property type="match status" value="1"/>
</dbReference>
<dbReference type="PANTHER" id="PTHR33238:SF7">
    <property type="entry name" value="IRON-DEPENDENT TRANSCRIPTIONAL REGULATOR"/>
    <property type="match status" value="1"/>
</dbReference>
<keyword evidence="5" id="KW-0805">Transcription regulation</keyword>
<accession>A0A256IM28</accession>
<dbReference type="PROSITE" id="PS50944">
    <property type="entry name" value="HTH_DTXR"/>
    <property type="match status" value="1"/>
</dbReference>
<dbReference type="SUPFAM" id="SSF46785">
    <property type="entry name" value="Winged helix' DNA-binding domain"/>
    <property type="match status" value="1"/>
</dbReference>
<evidence type="ECO:0000256" key="8">
    <source>
        <dbReference type="SAM" id="MobiDB-lite"/>
    </source>
</evidence>
<dbReference type="GO" id="GO:0046914">
    <property type="term" value="F:transition metal ion binding"/>
    <property type="evidence" value="ECO:0007669"/>
    <property type="project" value="InterPro"/>
</dbReference>
<dbReference type="Proteomes" id="UP000216308">
    <property type="component" value="Unassembled WGS sequence"/>
</dbReference>
<dbReference type="GO" id="GO:0003700">
    <property type="term" value="F:DNA-binding transcription factor activity"/>
    <property type="evidence" value="ECO:0007669"/>
    <property type="project" value="InterPro"/>
</dbReference>
<keyword evidence="6" id="KW-0238">DNA-binding</keyword>
<feature type="domain" description="HTH dtxR-type" evidence="9">
    <location>
        <begin position="1"/>
        <end position="65"/>
    </location>
</feature>
<feature type="compositionally biased region" description="Basic and acidic residues" evidence="8">
    <location>
        <begin position="119"/>
        <end position="129"/>
    </location>
</feature>
<evidence type="ECO:0000256" key="1">
    <source>
        <dbReference type="ARBA" id="ARBA00004496"/>
    </source>
</evidence>
<gene>
    <name evidence="10" type="ORF">DJ70_05430</name>
</gene>
<evidence type="ECO:0000256" key="4">
    <source>
        <dbReference type="ARBA" id="ARBA00023004"/>
    </source>
</evidence>
<dbReference type="GO" id="GO:0005737">
    <property type="term" value="C:cytoplasm"/>
    <property type="evidence" value="ECO:0007669"/>
    <property type="project" value="UniProtKB-SubCell"/>
</dbReference>
<dbReference type="Gene3D" id="1.10.10.10">
    <property type="entry name" value="Winged helix-like DNA-binding domain superfamily/Winged helix DNA-binding domain"/>
    <property type="match status" value="1"/>
</dbReference>
<dbReference type="GO" id="GO:0003677">
    <property type="term" value="F:DNA binding"/>
    <property type="evidence" value="ECO:0007669"/>
    <property type="project" value="UniProtKB-KW"/>
</dbReference>
<evidence type="ECO:0000313" key="11">
    <source>
        <dbReference type="Proteomes" id="UP000216308"/>
    </source>
</evidence>
<comment type="similarity">
    <text evidence="2">Belongs to the DtxR/MntR family.</text>
</comment>
<evidence type="ECO:0000256" key="7">
    <source>
        <dbReference type="ARBA" id="ARBA00023163"/>
    </source>
</evidence>
<dbReference type="PANTHER" id="PTHR33238">
    <property type="entry name" value="IRON (METAL) DEPENDENT REPRESSOR, DTXR FAMILY"/>
    <property type="match status" value="1"/>
</dbReference>
<evidence type="ECO:0000256" key="2">
    <source>
        <dbReference type="ARBA" id="ARBA00007871"/>
    </source>
</evidence>
<comment type="subunit">
    <text evidence="3">Homodimer.</text>
</comment>
<dbReference type="InterPro" id="IPR036421">
    <property type="entry name" value="Fe_dep_repressor_sf"/>
</dbReference>
<evidence type="ECO:0000256" key="6">
    <source>
        <dbReference type="ARBA" id="ARBA00023125"/>
    </source>
</evidence>
<keyword evidence="4" id="KW-0408">Iron</keyword>
<dbReference type="OrthoDB" id="24735at2157"/>
<evidence type="ECO:0000256" key="5">
    <source>
        <dbReference type="ARBA" id="ARBA00023015"/>
    </source>
</evidence>
<proteinExistence type="inferred from homology"/>
<organism evidence="10 11">
    <name type="scientific">Halorubrum halodurans</name>
    <dbReference type="NCBI Taxonomy" id="1383851"/>
    <lineage>
        <taxon>Archaea</taxon>
        <taxon>Methanobacteriati</taxon>
        <taxon>Methanobacteriota</taxon>
        <taxon>Stenosarchaea group</taxon>
        <taxon>Halobacteria</taxon>
        <taxon>Halobacteriales</taxon>
        <taxon>Haloferacaceae</taxon>
        <taxon>Halorubrum</taxon>
    </lineage>
</organism>
<dbReference type="Gene3D" id="2.30.30.90">
    <property type="match status" value="1"/>
</dbReference>
<evidence type="ECO:0000259" key="9">
    <source>
        <dbReference type="PROSITE" id="PS50944"/>
    </source>
</evidence>
<feature type="region of interest" description="Disordered" evidence="8">
    <location>
        <begin position="119"/>
        <end position="148"/>
    </location>
</feature>
<dbReference type="Pfam" id="PF02742">
    <property type="entry name" value="Fe_dep_repr_C"/>
    <property type="match status" value="1"/>
</dbReference>